<dbReference type="AlphaFoldDB" id="A0A4S4K4N4"/>
<dbReference type="EMBL" id="SGPJ01000993">
    <property type="protein sequence ID" value="THG92698.1"/>
    <property type="molecule type" value="Genomic_DNA"/>
</dbReference>
<keyword evidence="3" id="KW-1185">Reference proteome</keyword>
<reference evidence="2 3" key="1">
    <citation type="submission" date="2019-02" db="EMBL/GenBank/DDBJ databases">
        <title>Genome sequencing of the rare red list fungi Phlebia centrifuga.</title>
        <authorList>
            <person name="Buettner E."/>
            <person name="Kellner H."/>
        </authorList>
    </citation>
    <scope>NUCLEOTIDE SEQUENCE [LARGE SCALE GENOMIC DNA]</scope>
    <source>
        <strain evidence="2 3">DSM 108282</strain>
    </source>
</reference>
<organism evidence="2 3">
    <name type="scientific">Hermanssonia centrifuga</name>
    <dbReference type="NCBI Taxonomy" id="98765"/>
    <lineage>
        <taxon>Eukaryota</taxon>
        <taxon>Fungi</taxon>
        <taxon>Dikarya</taxon>
        <taxon>Basidiomycota</taxon>
        <taxon>Agaricomycotina</taxon>
        <taxon>Agaricomycetes</taxon>
        <taxon>Polyporales</taxon>
        <taxon>Meruliaceae</taxon>
        <taxon>Hermanssonia</taxon>
    </lineage>
</organism>
<comment type="caution">
    <text evidence="2">The sequence shown here is derived from an EMBL/GenBank/DDBJ whole genome shotgun (WGS) entry which is preliminary data.</text>
</comment>
<sequence length="327" mass="37235">MVVQVDDINSNKPEELEPEPEPKPAATSSKENRRKQTQDRSEDEEMEGVWQQKFVPTYLLFIGSLKNPWDKNSTKQEINELQRIWSVVFPTSNEVVTDRCIIHKVAAQRGYEYCNNMTKAAAIAILKEWETAGITTKDDRITYIQANLEPYFKCMMSDPENLCGMFESSVILQTFAIHLSSTAGSLIWYGNPVGGLALAAAAVERGFVLWKTGHILSKNKLAARIKICATEDERKRAKKSNACLIYFSHATWGRTTRQYMWNLTKKMWKAIIFKVQVYKRAAKNCKDLESDGFESNQDVRALLIVANPDDNDNDYNGGDDNEEELLD</sequence>
<feature type="region of interest" description="Disordered" evidence="1">
    <location>
        <begin position="307"/>
        <end position="327"/>
    </location>
</feature>
<feature type="region of interest" description="Disordered" evidence="1">
    <location>
        <begin position="1"/>
        <end position="48"/>
    </location>
</feature>
<evidence type="ECO:0000313" key="3">
    <source>
        <dbReference type="Proteomes" id="UP000309038"/>
    </source>
</evidence>
<evidence type="ECO:0000256" key="1">
    <source>
        <dbReference type="SAM" id="MobiDB-lite"/>
    </source>
</evidence>
<feature type="compositionally biased region" description="Basic and acidic residues" evidence="1">
    <location>
        <begin position="30"/>
        <end position="40"/>
    </location>
</feature>
<protein>
    <submittedName>
        <fullName evidence="2">Uncharacterized protein</fullName>
    </submittedName>
</protein>
<gene>
    <name evidence="2" type="ORF">EW026_g8296</name>
</gene>
<name>A0A4S4K4N4_9APHY</name>
<accession>A0A4S4K4N4</accession>
<feature type="compositionally biased region" description="Acidic residues" evidence="1">
    <location>
        <begin position="309"/>
        <end position="327"/>
    </location>
</feature>
<dbReference type="Proteomes" id="UP000309038">
    <property type="component" value="Unassembled WGS sequence"/>
</dbReference>
<proteinExistence type="predicted"/>
<evidence type="ECO:0000313" key="2">
    <source>
        <dbReference type="EMBL" id="THG92698.1"/>
    </source>
</evidence>